<name>A0ABT5URD4_EUBLI</name>
<evidence type="ECO:0000313" key="2">
    <source>
        <dbReference type="EMBL" id="MDE1471496.1"/>
    </source>
</evidence>
<protein>
    <submittedName>
        <fullName evidence="2">SipW-dependent-type signal peptide-containing protein</fullName>
    </submittedName>
</protein>
<sequence length="221" mass="23825">MTKKKKAALLISALALIAVIVVGGTLAYFTSQDDATNVFTLGKVSGDLTEETKPGEEPIDPANPDGPKHPVKPGTPTDDGIEYEKVMPGDWLSKEPRVSLKADSEDAYVRVKLEVDVLEGTLNDGQKAEIISANCLNFGEKWVVSGDYIYYQDVLTTKSNGSSQTDPVFTIVKIPGESWDNDAASAKFTIKVTADLIQADNFTPVKTGDTITGWGNVEIKK</sequence>
<accession>A0ABT5URD4</accession>
<dbReference type="RefSeq" id="WP_227207895.1">
    <property type="nucleotide sequence ID" value="NZ_JAJCLO010000009.1"/>
</dbReference>
<comment type="caution">
    <text evidence="2">The sequence shown here is derived from an EMBL/GenBank/DDBJ whole genome shotgun (WGS) entry which is preliminary data.</text>
</comment>
<proteinExistence type="predicted"/>
<reference evidence="2 3" key="1">
    <citation type="submission" date="2023-02" db="EMBL/GenBank/DDBJ databases">
        <title>Comparative genome analysis of Eubacterium limosum species.</title>
        <authorList>
            <person name="Bak J.E."/>
        </authorList>
    </citation>
    <scope>NUCLEOTIDE SEQUENCE [LARGE SCALE GENOMIC DNA]</scope>
    <source>
        <strain evidence="2 3">KGMB01548</strain>
    </source>
</reference>
<dbReference type="EMBL" id="JAQSVD010000008">
    <property type="protein sequence ID" value="MDE1471496.1"/>
    <property type="molecule type" value="Genomic_DNA"/>
</dbReference>
<evidence type="ECO:0000313" key="3">
    <source>
        <dbReference type="Proteomes" id="UP001215087"/>
    </source>
</evidence>
<dbReference type="Proteomes" id="UP001215087">
    <property type="component" value="Unassembled WGS sequence"/>
</dbReference>
<feature type="region of interest" description="Disordered" evidence="1">
    <location>
        <begin position="47"/>
        <end position="80"/>
    </location>
</feature>
<dbReference type="NCBIfam" id="TIGR04088">
    <property type="entry name" value="cognate_SipW"/>
    <property type="match status" value="1"/>
</dbReference>
<dbReference type="InterPro" id="IPR023833">
    <property type="entry name" value="Signal_pept_SipW-depend-type"/>
</dbReference>
<evidence type="ECO:0000256" key="1">
    <source>
        <dbReference type="SAM" id="MobiDB-lite"/>
    </source>
</evidence>
<gene>
    <name evidence="2" type="ORF">PTZ04_14655</name>
</gene>
<keyword evidence="3" id="KW-1185">Reference proteome</keyword>
<organism evidence="2 3">
    <name type="scientific">Eubacterium limosum</name>
    <dbReference type="NCBI Taxonomy" id="1736"/>
    <lineage>
        <taxon>Bacteria</taxon>
        <taxon>Bacillati</taxon>
        <taxon>Bacillota</taxon>
        <taxon>Clostridia</taxon>
        <taxon>Eubacteriales</taxon>
        <taxon>Eubacteriaceae</taxon>
        <taxon>Eubacterium</taxon>
    </lineage>
</organism>